<evidence type="ECO:0000256" key="9">
    <source>
        <dbReference type="RuleBase" id="RU364020"/>
    </source>
</evidence>
<dbReference type="PANTHER" id="PTHR12137:SF54">
    <property type="entry name" value="CARBOHYDRATE SULFOTRANSFERASE"/>
    <property type="match status" value="1"/>
</dbReference>
<evidence type="ECO:0000256" key="3">
    <source>
        <dbReference type="ARBA" id="ARBA00022679"/>
    </source>
</evidence>
<organism evidence="10">
    <name type="scientific">Capitella teleta</name>
    <name type="common">Polychaete worm</name>
    <dbReference type="NCBI Taxonomy" id="283909"/>
    <lineage>
        <taxon>Eukaryota</taxon>
        <taxon>Metazoa</taxon>
        <taxon>Spiralia</taxon>
        <taxon>Lophotrochozoa</taxon>
        <taxon>Annelida</taxon>
        <taxon>Polychaeta</taxon>
        <taxon>Sedentaria</taxon>
        <taxon>Scolecida</taxon>
        <taxon>Capitellidae</taxon>
        <taxon>Capitella</taxon>
    </lineage>
</organism>
<evidence type="ECO:0000313" key="11">
    <source>
        <dbReference type="EnsemblMetazoa" id="CapteP208757"/>
    </source>
</evidence>
<evidence type="ECO:0000313" key="10">
    <source>
        <dbReference type="EMBL" id="ELT96116.1"/>
    </source>
</evidence>
<dbReference type="STRING" id="283909.R7TXE4"/>
<dbReference type="Proteomes" id="UP000014760">
    <property type="component" value="Unassembled WGS sequence"/>
</dbReference>
<gene>
    <name evidence="10" type="ORF">CAPTEDRAFT_208757</name>
</gene>
<proteinExistence type="inferred from homology"/>
<dbReference type="SUPFAM" id="SSF52540">
    <property type="entry name" value="P-loop containing nucleoside triphosphate hydrolases"/>
    <property type="match status" value="1"/>
</dbReference>
<dbReference type="GO" id="GO:0008146">
    <property type="term" value="F:sulfotransferase activity"/>
    <property type="evidence" value="ECO:0007669"/>
    <property type="project" value="InterPro"/>
</dbReference>
<keyword evidence="9" id="KW-0119">Carbohydrate metabolism</keyword>
<evidence type="ECO:0000256" key="4">
    <source>
        <dbReference type="ARBA" id="ARBA00022692"/>
    </source>
</evidence>
<protein>
    <recommendedName>
        <fullName evidence="9">Carbohydrate sulfotransferase</fullName>
        <ecNumber evidence="9">2.8.2.-</ecNumber>
    </recommendedName>
</protein>
<dbReference type="HOGENOM" id="CLU_043398_3_0_1"/>
<keyword evidence="5" id="KW-1133">Transmembrane helix</keyword>
<evidence type="ECO:0000256" key="6">
    <source>
        <dbReference type="ARBA" id="ARBA00023034"/>
    </source>
</evidence>
<dbReference type="Pfam" id="PF03567">
    <property type="entry name" value="Sulfotransfer_2"/>
    <property type="match status" value="1"/>
</dbReference>
<dbReference type="InterPro" id="IPR005331">
    <property type="entry name" value="Sulfotransferase"/>
</dbReference>
<dbReference type="EC" id="2.8.2.-" evidence="9"/>
<comment type="similarity">
    <text evidence="2 9">Belongs to the sulfotransferase 2 family.</text>
</comment>
<dbReference type="OrthoDB" id="2019940at2759"/>
<keyword evidence="12" id="KW-1185">Reference proteome</keyword>
<dbReference type="EnsemblMetazoa" id="CapteT208757">
    <property type="protein sequence ID" value="CapteP208757"/>
    <property type="gene ID" value="CapteG208757"/>
</dbReference>
<keyword evidence="6 9" id="KW-0333">Golgi apparatus</keyword>
<keyword evidence="7" id="KW-0472">Membrane</keyword>
<comment type="subcellular location">
    <subcellularLocation>
        <location evidence="1 9">Golgi apparatus membrane</location>
        <topology evidence="1 9">Single-pass type II membrane protein</topology>
    </subcellularLocation>
</comment>
<dbReference type="InterPro" id="IPR018011">
    <property type="entry name" value="Carb_sulfotrans_8-10"/>
</dbReference>
<name>R7TXE4_CAPTE</name>
<keyword evidence="3 9" id="KW-0808">Transferase</keyword>
<evidence type="ECO:0000256" key="8">
    <source>
        <dbReference type="ARBA" id="ARBA00023180"/>
    </source>
</evidence>
<reference evidence="10 12" key="2">
    <citation type="journal article" date="2013" name="Nature">
        <title>Insights into bilaterian evolution from three spiralian genomes.</title>
        <authorList>
            <person name="Simakov O."/>
            <person name="Marletaz F."/>
            <person name="Cho S.J."/>
            <person name="Edsinger-Gonzales E."/>
            <person name="Havlak P."/>
            <person name="Hellsten U."/>
            <person name="Kuo D.H."/>
            <person name="Larsson T."/>
            <person name="Lv J."/>
            <person name="Arendt D."/>
            <person name="Savage R."/>
            <person name="Osoegawa K."/>
            <person name="de Jong P."/>
            <person name="Grimwood J."/>
            <person name="Chapman J.A."/>
            <person name="Shapiro H."/>
            <person name="Aerts A."/>
            <person name="Otillar R.P."/>
            <person name="Terry A.Y."/>
            <person name="Boore J.L."/>
            <person name="Grigoriev I.V."/>
            <person name="Lindberg D.R."/>
            <person name="Seaver E.C."/>
            <person name="Weisblat D.A."/>
            <person name="Putnam N.H."/>
            <person name="Rokhsar D.S."/>
        </authorList>
    </citation>
    <scope>NUCLEOTIDE SEQUENCE</scope>
    <source>
        <strain evidence="10 12">I ESC-2004</strain>
    </source>
</reference>
<keyword evidence="9" id="KW-0735">Signal-anchor</keyword>
<accession>R7TXE4</accession>
<dbReference type="InterPro" id="IPR027417">
    <property type="entry name" value="P-loop_NTPase"/>
</dbReference>
<evidence type="ECO:0000256" key="1">
    <source>
        <dbReference type="ARBA" id="ARBA00004323"/>
    </source>
</evidence>
<dbReference type="OMA" id="HKIARIC"/>
<evidence type="ECO:0000256" key="7">
    <source>
        <dbReference type="ARBA" id="ARBA00023136"/>
    </source>
</evidence>
<sequence>MGRCLKLPPRLIKALAVSTFVILIIEVTFYRHSYMERPWREKKQYLARYTSTRRAELLKELCGPRNYSMELLLLNNSSIFAQKKLGVLFCVPPKAGTSSWMLFLQRFASGSDNEYIQHPHTRSFIRERGIKPIEAHRLPKEYFGFYKLLQVRHPFTRLISAYNDKVFHRDGEIDESGRGRILCNAFKKGLSPTWVQFAELVANRNSSCMNKHWMPYSKVCPVCDMEFDAVTKIETISADVNDFFKRHNISDKFHFDQYHVSTGEPGKTTEDYMNELPEDVLTKLKMMFKTDMELFGYEIDSDRRLSCRYQVRDAEQWRC</sequence>
<dbReference type="GO" id="GO:0016051">
    <property type="term" value="P:carbohydrate biosynthetic process"/>
    <property type="evidence" value="ECO:0007669"/>
    <property type="project" value="InterPro"/>
</dbReference>
<evidence type="ECO:0000313" key="12">
    <source>
        <dbReference type="Proteomes" id="UP000014760"/>
    </source>
</evidence>
<dbReference type="GO" id="GO:0000139">
    <property type="term" value="C:Golgi membrane"/>
    <property type="evidence" value="ECO:0007669"/>
    <property type="project" value="UniProtKB-SubCell"/>
</dbReference>
<evidence type="ECO:0000256" key="5">
    <source>
        <dbReference type="ARBA" id="ARBA00022989"/>
    </source>
</evidence>
<dbReference type="EMBL" id="KB308905">
    <property type="protein sequence ID" value="ELT96116.1"/>
    <property type="molecule type" value="Genomic_DNA"/>
</dbReference>
<reference evidence="12" key="1">
    <citation type="submission" date="2012-12" db="EMBL/GenBank/DDBJ databases">
        <authorList>
            <person name="Hellsten U."/>
            <person name="Grimwood J."/>
            <person name="Chapman J.A."/>
            <person name="Shapiro H."/>
            <person name="Aerts A."/>
            <person name="Otillar R.P."/>
            <person name="Terry A.Y."/>
            <person name="Boore J.L."/>
            <person name="Simakov O."/>
            <person name="Marletaz F."/>
            <person name="Cho S.-J."/>
            <person name="Edsinger-Gonzales E."/>
            <person name="Havlak P."/>
            <person name="Kuo D.-H."/>
            <person name="Larsson T."/>
            <person name="Lv J."/>
            <person name="Arendt D."/>
            <person name="Savage R."/>
            <person name="Osoegawa K."/>
            <person name="de Jong P."/>
            <person name="Lindberg D.R."/>
            <person name="Seaver E.C."/>
            <person name="Weisblat D.A."/>
            <person name="Putnam N.H."/>
            <person name="Grigoriev I.V."/>
            <person name="Rokhsar D.S."/>
        </authorList>
    </citation>
    <scope>NUCLEOTIDE SEQUENCE</scope>
    <source>
        <strain evidence="12">I ESC-2004</strain>
    </source>
</reference>
<keyword evidence="4" id="KW-0812">Transmembrane</keyword>
<reference evidence="11" key="3">
    <citation type="submission" date="2015-06" db="UniProtKB">
        <authorList>
            <consortium name="EnsemblMetazoa"/>
        </authorList>
    </citation>
    <scope>IDENTIFICATION</scope>
</reference>
<dbReference type="EMBL" id="AMQN01011489">
    <property type="status" value="NOT_ANNOTATED_CDS"/>
    <property type="molecule type" value="Genomic_DNA"/>
</dbReference>
<dbReference type="AlphaFoldDB" id="R7TXE4"/>
<keyword evidence="8 9" id="KW-0325">Glycoprotein</keyword>
<evidence type="ECO:0000256" key="2">
    <source>
        <dbReference type="ARBA" id="ARBA00006339"/>
    </source>
</evidence>
<dbReference type="PANTHER" id="PTHR12137">
    <property type="entry name" value="CARBOHYDRATE SULFOTRANSFERASE"/>
    <property type="match status" value="1"/>
</dbReference>